<dbReference type="Proteomes" id="UP000077037">
    <property type="component" value="Unassembled WGS sequence"/>
</dbReference>
<dbReference type="EMBL" id="FKIF01000002">
    <property type="protein sequence ID" value="SAI66152.1"/>
    <property type="molecule type" value="Genomic_DNA"/>
</dbReference>
<keyword evidence="4" id="KW-1185">Reference proteome</keyword>
<proteinExistence type="predicted"/>
<dbReference type="NCBIfam" id="TIGR00778">
    <property type="entry name" value="ahpD_dom"/>
    <property type="match status" value="1"/>
</dbReference>
<dbReference type="PANTHER" id="PTHR34846">
    <property type="entry name" value="4-CARBOXYMUCONOLACTONE DECARBOXYLASE FAMILY PROTEIN (AFU_ORTHOLOGUE AFUA_6G11590)"/>
    <property type="match status" value="1"/>
</dbReference>
<evidence type="ECO:0000313" key="2">
    <source>
        <dbReference type="EMBL" id="SAI20424.1"/>
    </source>
</evidence>
<dbReference type="EMBL" id="FKBS01000014">
    <property type="protein sequence ID" value="SAI20424.1"/>
    <property type="molecule type" value="Genomic_DNA"/>
</dbReference>
<dbReference type="Gene3D" id="1.20.1290.10">
    <property type="entry name" value="AhpD-like"/>
    <property type="match status" value="1"/>
</dbReference>
<dbReference type="SUPFAM" id="SSF69118">
    <property type="entry name" value="AhpD-like"/>
    <property type="match status" value="1"/>
</dbReference>
<dbReference type="Proteomes" id="UP000076848">
    <property type="component" value="Unassembled WGS sequence"/>
</dbReference>
<evidence type="ECO:0000313" key="4">
    <source>
        <dbReference type="Proteomes" id="UP000076848"/>
    </source>
</evidence>
<dbReference type="Pfam" id="PF02627">
    <property type="entry name" value="CMD"/>
    <property type="match status" value="1"/>
</dbReference>
<dbReference type="InterPro" id="IPR003779">
    <property type="entry name" value="CMD-like"/>
</dbReference>
<feature type="domain" description="Carboxymuconolactone decarboxylase-like" evidence="1">
    <location>
        <begin position="16"/>
        <end position="93"/>
    </location>
</feature>
<dbReference type="PANTHER" id="PTHR34846:SF10">
    <property type="entry name" value="CYTOPLASMIC PROTEIN"/>
    <property type="match status" value="1"/>
</dbReference>
<dbReference type="GO" id="GO:0051920">
    <property type="term" value="F:peroxiredoxin activity"/>
    <property type="evidence" value="ECO:0007669"/>
    <property type="project" value="InterPro"/>
</dbReference>
<dbReference type="InterPro" id="IPR029032">
    <property type="entry name" value="AhpD-like"/>
</dbReference>
<dbReference type="AlphaFoldDB" id="A0A157NHC0"/>
<evidence type="ECO:0000259" key="1">
    <source>
        <dbReference type="Pfam" id="PF02627"/>
    </source>
</evidence>
<protein>
    <submittedName>
        <fullName evidence="2">Argininosuccinate synthase</fullName>
    </submittedName>
</protein>
<gene>
    <name evidence="2" type="ORF">SAMEA1982600_01649</name>
    <name evidence="3" type="ORF">SAMEA3906486_00811</name>
</gene>
<dbReference type="InterPro" id="IPR004675">
    <property type="entry name" value="AhpD_core"/>
</dbReference>
<dbReference type="STRING" id="288768.SAMEA3906486_00811"/>
<sequence length="152" mass="16742">MTQRIDAAKAAPKGYQSFLPALTYFQDCSLPIELIDLAYLRVSQINGCAYCIDKHSADLMKRGMPVSKLLLVPVWHEAQALFSEQERAALAWSESLTRLEQTGAPDEAYEQAAAAFNERELADLSYAIALMNAMNRIGVGFRMTPAAVKQAA</sequence>
<evidence type="ECO:0000313" key="3">
    <source>
        <dbReference type="EMBL" id="SAI66152.1"/>
    </source>
</evidence>
<dbReference type="OrthoDB" id="9801997at2"/>
<name>A0A157NHC0_9BORD</name>
<accession>A0A157NHC0</accession>
<evidence type="ECO:0000313" key="5">
    <source>
        <dbReference type="Proteomes" id="UP000077037"/>
    </source>
</evidence>
<reference evidence="2 5" key="1">
    <citation type="submission" date="2016-03" db="EMBL/GenBank/DDBJ databases">
        <authorList>
            <consortium name="Pathogen Informatics"/>
        </authorList>
    </citation>
    <scope>NUCLEOTIDE SEQUENCE [LARGE SCALE GENOMIC DNA]</scope>
    <source>
        <strain evidence="3 4">H050680373</strain>
        <strain evidence="2 5">NCTC13364</strain>
    </source>
</reference>
<organism evidence="2 5">
    <name type="scientific">Bordetella ansorpii</name>
    <dbReference type="NCBI Taxonomy" id="288768"/>
    <lineage>
        <taxon>Bacteria</taxon>
        <taxon>Pseudomonadati</taxon>
        <taxon>Pseudomonadota</taxon>
        <taxon>Betaproteobacteria</taxon>
        <taxon>Burkholderiales</taxon>
        <taxon>Alcaligenaceae</taxon>
        <taxon>Bordetella</taxon>
    </lineage>
</organism>
<dbReference type="RefSeq" id="WP_066124017.1">
    <property type="nucleotide sequence ID" value="NZ_FKBS01000014.1"/>
</dbReference>